<keyword evidence="7 20" id="KW-0812">Transmembrane</keyword>
<evidence type="ECO:0000313" key="24">
    <source>
        <dbReference type="Proteomes" id="UP001179952"/>
    </source>
</evidence>
<dbReference type="InterPro" id="IPR008271">
    <property type="entry name" value="Ser/Thr_kinase_AS"/>
</dbReference>
<evidence type="ECO:0000256" key="19">
    <source>
        <dbReference type="SAM" id="MobiDB-lite"/>
    </source>
</evidence>
<feature type="binding site" evidence="18">
    <location>
        <position position="321"/>
    </location>
    <ligand>
        <name>ATP</name>
        <dbReference type="ChEBI" id="CHEBI:30616"/>
    </ligand>
</feature>
<evidence type="ECO:0000256" key="11">
    <source>
        <dbReference type="ARBA" id="ARBA00022840"/>
    </source>
</evidence>
<evidence type="ECO:0000256" key="20">
    <source>
        <dbReference type="SAM" id="Phobius"/>
    </source>
</evidence>
<dbReference type="PROSITE" id="PS00108">
    <property type="entry name" value="PROTEIN_KINASE_ST"/>
    <property type="match status" value="1"/>
</dbReference>
<evidence type="ECO:0000256" key="5">
    <source>
        <dbReference type="ARBA" id="ARBA00022527"/>
    </source>
</evidence>
<accession>A0AAV9BFW3</accession>
<dbReference type="SUPFAM" id="SSF56112">
    <property type="entry name" value="Protein kinase-like (PK-like)"/>
    <property type="match status" value="1"/>
</dbReference>
<dbReference type="Pfam" id="PF00069">
    <property type="entry name" value="Pkinase"/>
    <property type="match status" value="1"/>
</dbReference>
<dbReference type="FunFam" id="3.30.200.20:FF:000542">
    <property type="entry name" value="Receptor-like serine/threonine-protein kinase At4g25390"/>
    <property type="match status" value="1"/>
</dbReference>
<evidence type="ECO:0000256" key="12">
    <source>
        <dbReference type="ARBA" id="ARBA00022989"/>
    </source>
</evidence>
<name>A0AAV9BFW3_ACOGR</name>
<feature type="chain" id="PRO_5043417878" description="non-specific serine/threonine protein kinase" evidence="21">
    <location>
        <begin position="19"/>
        <end position="620"/>
    </location>
</feature>
<keyword evidence="8 21" id="KW-0732">Signal</keyword>
<dbReference type="InterPro" id="IPR000719">
    <property type="entry name" value="Prot_kinase_dom"/>
</dbReference>
<evidence type="ECO:0000313" key="23">
    <source>
        <dbReference type="EMBL" id="KAK1275475.1"/>
    </source>
</evidence>
<protein>
    <recommendedName>
        <fullName evidence="3">non-specific serine/threonine protein kinase</fullName>
        <ecNumber evidence="3">2.7.11.1</ecNumber>
    </recommendedName>
</protein>
<feature type="domain" description="Protein kinase" evidence="22">
    <location>
        <begin position="292"/>
        <end position="620"/>
    </location>
</feature>
<dbReference type="GO" id="GO:0005886">
    <property type="term" value="C:plasma membrane"/>
    <property type="evidence" value="ECO:0007669"/>
    <property type="project" value="UniProtKB-SubCell"/>
</dbReference>
<evidence type="ECO:0000256" key="17">
    <source>
        <dbReference type="ARBA" id="ARBA00048679"/>
    </source>
</evidence>
<keyword evidence="12 20" id="KW-1133">Transmembrane helix</keyword>
<evidence type="ECO:0000256" key="4">
    <source>
        <dbReference type="ARBA" id="ARBA00022475"/>
    </source>
</evidence>
<dbReference type="Pfam" id="PF19160">
    <property type="entry name" value="SPARK"/>
    <property type="match status" value="1"/>
</dbReference>
<dbReference type="InterPro" id="IPR017441">
    <property type="entry name" value="Protein_kinase_ATP_BS"/>
</dbReference>
<dbReference type="InterPro" id="IPR011009">
    <property type="entry name" value="Kinase-like_dom_sf"/>
</dbReference>
<dbReference type="Proteomes" id="UP001179952">
    <property type="component" value="Unassembled WGS sequence"/>
</dbReference>
<keyword evidence="4" id="KW-1003">Cell membrane</keyword>
<evidence type="ECO:0000256" key="8">
    <source>
        <dbReference type="ARBA" id="ARBA00022729"/>
    </source>
</evidence>
<keyword evidence="24" id="KW-1185">Reference proteome</keyword>
<evidence type="ECO:0000256" key="6">
    <source>
        <dbReference type="ARBA" id="ARBA00022679"/>
    </source>
</evidence>
<feature type="signal peptide" evidence="21">
    <location>
        <begin position="1"/>
        <end position="18"/>
    </location>
</feature>
<gene>
    <name evidence="23" type="ORF">QJS04_geneDACA001833</name>
</gene>
<evidence type="ECO:0000256" key="9">
    <source>
        <dbReference type="ARBA" id="ARBA00022741"/>
    </source>
</evidence>
<dbReference type="AlphaFoldDB" id="A0AAV9BFW3"/>
<keyword evidence="5" id="KW-0723">Serine/threonine-protein kinase</keyword>
<comment type="catalytic activity">
    <reaction evidence="17">
        <text>L-seryl-[protein] + ATP = O-phospho-L-seryl-[protein] + ADP + H(+)</text>
        <dbReference type="Rhea" id="RHEA:17989"/>
        <dbReference type="Rhea" id="RHEA-COMP:9863"/>
        <dbReference type="Rhea" id="RHEA-COMP:11604"/>
        <dbReference type="ChEBI" id="CHEBI:15378"/>
        <dbReference type="ChEBI" id="CHEBI:29999"/>
        <dbReference type="ChEBI" id="CHEBI:30616"/>
        <dbReference type="ChEBI" id="CHEBI:83421"/>
        <dbReference type="ChEBI" id="CHEBI:456216"/>
        <dbReference type="EC" id="2.7.11.1"/>
    </reaction>
</comment>
<evidence type="ECO:0000259" key="22">
    <source>
        <dbReference type="PROSITE" id="PS50011"/>
    </source>
</evidence>
<evidence type="ECO:0000256" key="16">
    <source>
        <dbReference type="ARBA" id="ARBA00047899"/>
    </source>
</evidence>
<dbReference type="InterPro" id="IPR043891">
    <property type="entry name" value="SPARK"/>
</dbReference>
<proteinExistence type="predicted"/>
<dbReference type="Gene3D" id="1.10.510.10">
    <property type="entry name" value="Transferase(Phosphotransferase) domain 1"/>
    <property type="match status" value="1"/>
</dbReference>
<dbReference type="FunFam" id="1.10.510.10:FF:000287">
    <property type="entry name" value="probable LRR receptor-like serine/threonine-protein kinase RKF3"/>
    <property type="match status" value="1"/>
</dbReference>
<keyword evidence="15" id="KW-0325">Glycoprotein</keyword>
<keyword evidence="13 20" id="KW-0472">Membrane</keyword>
<dbReference type="CDD" id="cd14066">
    <property type="entry name" value="STKc_IRAK"/>
    <property type="match status" value="1"/>
</dbReference>
<dbReference type="EMBL" id="JAUJYN010000003">
    <property type="protein sequence ID" value="KAK1275475.1"/>
    <property type="molecule type" value="Genomic_DNA"/>
</dbReference>
<evidence type="ECO:0000256" key="14">
    <source>
        <dbReference type="ARBA" id="ARBA00023170"/>
    </source>
</evidence>
<sequence>MLPLLLLCLLTRLSPCQSLVNTTSSCPMDLNYVQTFPWDRSSCETTTNTNCCQTLLSLLGIGLARRLRDTSLFRLPDLPTSNSCLSDFQSNLTSLSLPTDLVRTCFSSPARLVITPNVCAGIQTRRDWLAKLGNGTSLDESCSPDLSDLTLCNACVNAGLKISSRLTSLDGNTSHATDCFYLTVLYAAGVVNRLGPQNPSTTSCIFGLALASPPQHSQSHSSTLIYASAGAASSVVLLVILIIYYFWRRTKKKKKKKKKNHTRPDENSLCYPNIGSIWFSIEDLEVATDNFSSQRNLIGRGGFGVVYKGRMPCGSAVAVKKIIESDFQGGDAEFRNEVEIISNLKHRNLVPLRGCCITTDSGGGQERYLVYEYMENGNLEGHLFSTKNKLGWPQRKSIILDIAKGLAYLHYGVKPAIYHRDIKATNILLDGEMRARVADFGLAKQIREGQSNLTTRVAGTHGYLAPEYALYGQLTEKSDVYSFGVVVLEVMSGRKALDASLAHDSMLVTDWAWSLIRAGRAEEVLEVSLRKGGCDGDGVYPKGIMERFVRVGILCAHVMVALRPTILDALKMLEGDIDIPPIPDRPMMLGHGGMYMMDADASSTAPSMSGPRLSADDMLR</sequence>
<evidence type="ECO:0000256" key="15">
    <source>
        <dbReference type="ARBA" id="ARBA00023180"/>
    </source>
</evidence>
<evidence type="ECO:0000256" key="13">
    <source>
        <dbReference type="ARBA" id="ARBA00023136"/>
    </source>
</evidence>
<feature type="region of interest" description="Disordered" evidence="19">
    <location>
        <begin position="601"/>
        <end position="620"/>
    </location>
</feature>
<keyword evidence="6" id="KW-0808">Transferase</keyword>
<dbReference type="EC" id="2.7.11.1" evidence="3"/>
<reference evidence="23" key="2">
    <citation type="submission" date="2023-06" db="EMBL/GenBank/DDBJ databases">
        <authorList>
            <person name="Ma L."/>
            <person name="Liu K.-W."/>
            <person name="Li Z."/>
            <person name="Hsiao Y.-Y."/>
            <person name="Qi Y."/>
            <person name="Fu T."/>
            <person name="Tang G."/>
            <person name="Zhang D."/>
            <person name="Sun W.-H."/>
            <person name="Liu D.-K."/>
            <person name="Li Y."/>
            <person name="Chen G.-Z."/>
            <person name="Liu X.-D."/>
            <person name="Liao X.-Y."/>
            <person name="Jiang Y.-T."/>
            <person name="Yu X."/>
            <person name="Hao Y."/>
            <person name="Huang J."/>
            <person name="Zhao X.-W."/>
            <person name="Ke S."/>
            <person name="Chen Y.-Y."/>
            <person name="Wu W.-L."/>
            <person name="Hsu J.-L."/>
            <person name="Lin Y.-F."/>
            <person name="Huang M.-D."/>
            <person name="Li C.-Y."/>
            <person name="Huang L."/>
            <person name="Wang Z.-W."/>
            <person name="Zhao X."/>
            <person name="Zhong W.-Y."/>
            <person name="Peng D.-H."/>
            <person name="Ahmad S."/>
            <person name="Lan S."/>
            <person name="Zhang J.-S."/>
            <person name="Tsai W.-C."/>
            <person name="Van De Peer Y."/>
            <person name="Liu Z.-J."/>
        </authorList>
    </citation>
    <scope>NUCLEOTIDE SEQUENCE</scope>
    <source>
        <strain evidence="23">SCP</strain>
        <tissue evidence="23">Leaves</tissue>
    </source>
</reference>
<keyword evidence="11 18" id="KW-0067">ATP-binding</keyword>
<dbReference type="GO" id="GO:0004674">
    <property type="term" value="F:protein serine/threonine kinase activity"/>
    <property type="evidence" value="ECO:0007669"/>
    <property type="project" value="UniProtKB-KW"/>
</dbReference>
<reference evidence="23" key="1">
    <citation type="journal article" date="2023" name="Nat. Commun.">
        <title>Diploid and tetraploid genomes of Acorus and the evolution of monocots.</title>
        <authorList>
            <person name="Ma L."/>
            <person name="Liu K.W."/>
            <person name="Li Z."/>
            <person name="Hsiao Y.Y."/>
            <person name="Qi Y."/>
            <person name="Fu T."/>
            <person name="Tang G.D."/>
            <person name="Zhang D."/>
            <person name="Sun W.H."/>
            <person name="Liu D.K."/>
            <person name="Li Y."/>
            <person name="Chen G.Z."/>
            <person name="Liu X.D."/>
            <person name="Liao X.Y."/>
            <person name="Jiang Y.T."/>
            <person name="Yu X."/>
            <person name="Hao Y."/>
            <person name="Huang J."/>
            <person name="Zhao X.W."/>
            <person name="Ke S."/>
            <person name="Chen Y.Y."/>
            <person name="Wu W.L."/>
            <person name="Hsu J.L."/>
            <person name="Lin Y.F."/>
            <person name="Huang M.D."/>
            <person name="Li C.Y."/>
            <person name="Huang L."/>
            <person name="Wang Z.W."/>
            <person name="Zhao X."/>
            <person name="Zhong W.Y."/>
            <person name="Peng D.H."/>
            <person name="Ahmad S."/>
            <person name="Lan S."/>
            <person name="Zhang J.S."/>
            <person name="Tsai W.C."/>
            <person name="Van de Peer Y."/>
            <person name="Liu Z.J."/>
        </authorList>
    </citation>
    <scope>NUCLEOTIDE SEQUENCE</scope>
    <source>
        <strain evidence="23">SCP</strain>
    </source>
</reference>
<comment type="caution">
    <text evidence="23">The sequence shown here is derived from an EMBL/GenBank/DDBJ whole genome shotgun (WGS) entry which is preliminary data.</text>
</comment>
<dbReference type="PROSITE" id="PS50011">
    <property type="entry name" value="PROTEIN_KINASE_DOM"/>
    <property type="match status" value="1"/>
</dbReference>
<evidence type="ECO:0000256" key="2">
    <source>
        <dbReference type="ARBA" id="ARBA00004479"/>
    </source>
</evidence>
<evidence type="ECO:0000256" key="7">
    <source>
        <dbReference type="ARBA" id="ARBA00022692"/>
    </source>
</evidence>
<organism evidence="23 24">
    <name type="scientific">Acorus gramineus</name>
    <name type="common">Dwarf sweet flag</name>
    <dbReference type="NCBI Taxonomy" id="55184"/>
    <lineage>
        <taxon>Eukaryota</taxon>
        <taxon>Viridiplantae</taxon>
        <taxon>Streptophyta</taxon>
        <taxon>Embryophyta</taxon>
        <taxon>Tracheophyta</taxon>
        <taxon>Spermatophyta</taxon>
        <taxon>Magnoliopsida</taxon>
        <taxon>Liliopsida</taxon>
        <taxon>Acoraceae</taxon>
        <taxon>Acorus</taxon>
    </lineage>
</organism>
<dbReference type="PROSITE" id="PS00107">
    <property type="entry name" value="PROTEIN_KINASE_ATP"/>
    <property type="match status" value="1"/>
</dbReference>
<evidence type="ECO:0000256" key="10">
    <source>
        <dbReference type="ARBA" id="ARBA00022777"/>
    </source>
</evidence>
<keyword evidence="14 23" id="KW-0675">Receptor</keyword>
<keyword evidence="10 23" id="KW-0418">Kinase</keyword>
<comment type="subcellular location">
    <subcellularLocation>
        <location evidence="1">Cell membrane</location>
        <topology evidence="1">Single-pass membrane protein</topology>
    </subcellularLocation>
    <subcellularLocation>
        <location evidence="2">Membrane</location>
        <topology evidence="2">Single-pass type I membrane protein</topology>
    </subcellularLocation>
</comment>
<dbReference type="SMART" id="SM00220">
    <property type="entry name" value="S_TKc"/>
    <property type="match status" value="1"/>
</dbReference>
<dbReference type="Gene3D" id="3.30.200.20">
    <property type="entry name" value="Phosphorylase Kinase, domain 1"/>
    <property type="match status" value="1"/>
</dbReference>
<evidence type="ECO:0000256" key="3">
    <source>
        <dbReference type="ARBA" id="ARBA00012513"/>
    </source>
</evidence>
<evidence type="ECO:0000256" key="21">
    <source>
        <dbReference type="SAM" id="SignalP"/>
    </source>
</evidence>
<dbReference type="GO" id="GO:0005524">
    <property type="term" value="F:ATP binding"/>
    <property type="evidence" value="ECO:0007669"/>
    <property type="project" value="UniProtKB-UniRule"/>
</dbReference>
<feature type="transmembrane region" description="Helical" evidence="20">
    <location>
        <begin position="224"/>
        <end position="247"/>
    </location>
</feature>
<comment type="catalytic activity">
    <reaction evidence="16">
        <text>L-threonyl-[protein] + ATP = O-phospho-L-threonyl-[protein] + ADP + H(+)</text>
        <dbReference type="Rhea" id="RHEA:46608"/>
        <dbReference type="Rhea" id="RHEA-COMP:11060"/>
        <dbReference type="Rhea" id="RHEA-COMP:11605"/>
        <dbReference type="ChEBI" id="CHEBI:15378"/>
        <dbReference type="ChEBI" id="CHEBI:30013"/>
        <dbReference type="ChEBI" id="CHEBI:30616"/>
        <dbReference type="ChEBI" id="CHEBI:61977"/>
        <dbReference type="ChEBI" id="CHEBI:456216"/>
        <dbReference type="EC" id="2.7.11.1"/>
    </reaction>
</comment>
<evidence type="ECO:0000256" key="18">
    <source>
        <dbReference type="PROSITE-ProRule" id="PRU10141"/>
    </source>
</evidence>
<dbReference type="PANTHER" id="PTHR47989:SF58">
    <property type="entry name" value="PROTEIN KINASE DOMAIN-CONTAINING PROTEIN"/>
    <property type="match status" value="1"/>
</dbReference>
<evidence type="ECO:0000256" key="1">
    <source>
        <dbReference type="ARBA" id="ARBA00004162"/>
    </source>
</evidence>
<dbReference type="PANTHER" id="PTHR47989">
    <property type="entry name" value="OS01G0750732 PROTEIN"/>
    <property type="match status" value="1"/>
</dbReference>
<keyword evidence="9 18" id="KW-0547">Nucleotide-binding</keyword>